<comment type="catalytic activity">
    <reaction evidence="5">
        <text>(sulfur carrier)-H + L-cysteine = (sulfur carrier)-SH + L-alanine</text>
        <dbReference type="Rhea" id="RHEA:43892"/>
        <dbReference type="Rhea" id="RHEA-COMP:14737"/>
        <dbReference type="Rhea" id="RHEA-COMP:14739"/>
        <dbReference type="ChEBI" id="CHEBI:29917"/>
        <dbReference type="ChEBI" id="CHEBI:35235"/>
        <dbReference type="ChEBI" id="CHEBI:57972"/>
        <dbReference type="ChEBI" id="CHEBI:64428"/>
        <dbReference type="EC" id="2.8.1.7"/>
    </reaction>
</comment>
<dbReference type="InterPro" id="IPR015422">
    <property type="entry name" value="PyrdxlP-dep_Trfase_small"/>
</dbReference>
<dbReference type="EMBL" id="MGDD01000142">
    <property type="protein sequence ID" value="OGL46179.1"/>
    <property type="molecule type" value="Genomic_DNA"/>
</dbReference>
<keyword evidence="4" id="KW-0663">Pyridoxal phosphate</keyword>
<dbReference type="Gene3D" id="3.40.640.10">
    <property type="entry name" value="Type I PLP-dependent aspartate aminotransferase-like (Major domain)"/>
    <property type="match status" value="1"/>
</dbReference>
<dbReference type="SUPFAM" id="SSF53383">
    <property type="entry name" value="PLP-dependent transferases"/>
    <property type="match status" value="1"/>
</dbReference>
<comment type="similarity">
    <text evidence="2">Belongs to the class-V pyridoxal-phosphate-dependent aminotransferase family. Csd subfamily.</text>
</comment>
<name>A0A1F7RX88_9BACT</name>
<evidence type="ECO:0000313" key="9">
    <source>
        <dbReference type="Proteomes" id="UP000179266"/>
    </source>
</evidence>
<dbReference type="PANTHER" id="PTHR43586:SF4">
    <property type="entry name" value="ISOPENICILLIN N EPIMERASE"/>
    <property type="match status" value="1"/>
</dbReference>
<accession>A0A1F7RX88</accession>
<dbReference type="PROSITE" id="PS00595">
    <property type="entry name" value="AA_TRANSFER_CLASS_5"/>
    <property type="match status" value="1"/>
</dbReference>
<evidence type="ECO:0000313" key="8">
    <source>
        <dbReference type="EMBL" id="OGL46179.1"/>
    </source>
</evidence>
<dbReference type="PANTHER" id="PTHR43586">
    <property type="entry name" value="CYSTEINE DESULFURASE"/>
    <property type="match status" value="1"/>
</dbReference>
<evidence type="ECO:0000256" key="2">
    <source>
        <dbReference type="ARBA" id="ARBA00010447"/>
    </source>
</evidence>
<comment type="cofactor">
    <cofactor evidence="1 6">
        <name>pyridoxal 5'-phosphate</name>
        <dbReference type="ChEBI" id="CHEBI:597326"/>
    </cofactor>
</comment>
<dbReference type="NCBIfam" id="TIGR01977">
    <property type="entry name" value="am_tr_V_EF2568"/>
    <property type="match status" value="1"/>
</dbReference>
<dbReference type="InterPro" id="IPR020578">
    <property type="entry name" value="Aminotrans_V_PyrdxlP_BS"/>
</dbReference>
<evidence type="ECO:0000259" key="7">
    <source>
        <dbReference type="Pfam" id="PF00266"/>
    </source>
</evidence>
<dbReference type="AlphaFoldDB" id="A0A1F7RX88"/>
<dbReference type="Proteomes" id="UP000179266">
    <property type="component" value="Unassembled WGS sequence"/>
</dbReference>
<dbReference type="Gene3D" id="3.90.1150.10">
    <property type="entry name" value="Aspartate Aminotransferase, domain 1"/>
    <property type="match status" value="1"/>
</dbReference>
<dbReference type="InterPro" id="IPR010969">
    <property type="entry name" value="Cys_dSase-rel_unknwn_funct"/>
</dbReference>
<dbReference type="Pfam" id="PF00266">
    <property type="entry name" value="Aminotran_5"/>
    <property type="match status" value="1"/>
</dbReference>
<gene>
    <name evidence="8" type="ORF">A2161_09255</name>
</gene>
<dbReference type="PIRSF" id="PIRSF005572">
    <property type="entry name" value="NifS"/>
    <property type="match status" value="1"/>
</dbReference>
<comment type="caution">
    <text evidence="8">The sequence shown here is derived from an EMBL/GenBank/DDBJ whole genome shotgun (WGS) entry which is preliminary data.</text>
</comment>
<dbReference type="InterPro" id="IPR015421">
    <property type="entry name" value="PyrdxlP-dep_Trfase_major"/>
</dbReference>
<evidence type="ECO:0000256" key="5">
    <source>
        <dbReference type="ARBA" id="ARBA00050776"/>
    </source>
</evidence>
<dbReference type="InterPro" id="IPR015424">
    <property type="entry name" value="PyrdxlP-dep_Trfase"/>
</dbReference>
<organism evidence="8 9">
    <name type="scientific">Candidatus Schekmanbacteria bacterium RBG_13_48_7</name>
    <dbReference type="NCBI Taxonomy" id="1817878"/>
    <lineage>
        <taxon>Bacteria</taxon>
        <taxon>Candidatus Schekmaniibacteriota</taxon>
    </lineage>
</organism>
<dbReference type="InterPro" id="IPR016454">
    <property type="entry name" value="Cysteine_dSase"/>
</dbReference>
<evidence type="ECO:0000256" key="1">
    <source>
        <dbReference type="ARBA" id="ARBA00001933"/>
    </source>
</evidence>
<feature type="domain" description="Aminotransferase class V" evidence="7">
    <location>
        <begin position="2"/>
        <end position="339"/>
    </location>
</feature>
<feature type="non-terminal residue" evidence="8">
    <location>
        <position position="342"/>
    </location>
</feature>
<dbReference type="InterPro" id="IPR000192">
    <property type="entry name" value="Aminotrans_V_dom"/>
</dbReference>
<dbReference type="GO" id="GO:0031071">
    <property type="term" value="F:cysteine desulfurase activity"/>
    <property type="evidence" value="ECO:0007669"/>
    <property type="project" value="UniProtKB-EC"/>
</dbReference>
<proteinExistence type="inferred from homology"/>
<protein>
    <recommendedName>
        <fullName evidence="3">cysteine desulfurase</fullName>
        <ecNumber evidence="3">2.8.1.7</ecNumber>
    </recommendedName>
</protein>
<evidence type="ECO:0000256" key="3">
    <source>
        <dbReference type="ARBA" id="ARBA00012239"/>
    </source>
</evidence>
<evidence type="ECO:0000256" key="4">
    <source>
        <dbReference type="ARBA" id="ARBA00022898"/>
    </source>
</evidence>
<evidence type="ECO:0000256" key="6">
    <source>
        <dbReference type="RuleBase" id="RU004504"/>
    </source>
</evidence>
<sequence length="342" mass="38032">MIYLDNAATSFPKPPEVLEFIYEFYRTHGVNPGRSGYDLSLEAEQMVFETRKLLTEFFNGDDPNRMSFTLNASDSLNIAIKGVVNPGDHIITTNIEHNSVIRPVNSMVRDKIAEADFVPFSESGYVDPDDIKNKIKKHTKTVIVNHGSNVIGAVQALREIGDICRARGVIFIVDTCQTAGMIPIDMKEMNIDILTFTGHKSLYGPMGIGGMYAREGIDVRPLREGGTGVNSAYPYHLEEYPFRLECGTCNLPGIAGLNAGQKYLRKCGMENIYKHEMELLKLLQDGFSEIPRVKMMGTTSLENRVPVLSIVMEGMNPDEIGIRLDVDYDIAVRTGLECAPKV</sequence>
<reference evidence="8 9" key="1">
    <citation type="journal article" date="2016" name="Nat. Commun.">
        <title>Thousands of microbial genomes shed light on interconnected biogeochemical processes in an aquifer system.</title>
        <authorList>
            <person name="Anantharaman K."/>
            <person name="Brown C.T."/>
            <person name="Hug L.A."/>
            <person name="Sharon I."/>
            <person name="Castelle C.J."/>
            <person name="Probst A.J."/>
            <person name="Thomas B.C."/>
            <person name="Singh A."/>
            <person name="Wilkins M.J."/>
            <person name="Karaoz U."/>
            <person name="Brodie E.L."/>
            <person name="Williams K.H."/>
            <person name="Hubbard S.S."/>
            <person name="Banfield J.F."/>
        </authorList>
    </citation>
    <scope>NUCLEOTIDE SEQUENCE [LARGE SCALE GENOMIC DNA]</scope>
</reference>
<dbReference type="EC" id="2.8.1.7" evidence="3"/>